<evidence type="ECO:0000256" key="7">
    <source>
        <dbReference type="ARBA" id="ARBA00022801"/>
    </source>
</evidence>
<dbReference type="Pfam" id="PF00570">
    <property type="entry name" value="HRDC"/>
    <property type="match status" value="1"/>
</dbReference>
<evidence type="ECO:0000256" key="11">
    <source>
        <dbReference type="ARBA" id="ARBA00023125"/>
    </source>
</evidence>
<keyword evidence="7" id="KW-0378">Hydrolase</keyword>
<evidence type="ECO:0000256" key="9">
    <source>
        <dbReference type="ARBA" id="ARBA00022833"/>
    </source>
</evidence>
<feature type="domain" description="Helicase C-terminal" evidence="20">
    <location>
        <begin position="221"/>
        <end position="370"/>
    </location>
</feature>
<dbReference type="SMART" id="SM00490">
    <property type="entry name" value="HELICc"/>
    <property type="match status" value="1"/>
</dbReference>
<dbReference type="Pfam" id="PF00270">
    <property type="entry name" value="DEAD"/>
    <property type="match status" value="1"/>
</dbReference>
<organism evidence="21 22">
    <name type="scientific">Methylocystis iwaonis</name>
    <dbReference type="NCBI Taxonomy" id="2885079"/>
    <lineage>
        <taxon>Bacteria</taxon>
        <taxon>Pseudomonadati</taxon>
        <taxon>Pseudomonadota</taxon>
        <taxon>Alphaproteobacteria</taxon>
        <taxon>Hyphomicrobiales</taxon>
        <taxon>Methylocystaceae</taxon>
        <taxon>Methylocystis</taxon>
    </lineage>
</organism>
<evidence type="ECO:0000313" key="22">
    <source>
        <dbReference type="Proteomes" id="UP001317629"/>
    </source>
</evidence>
<dbReference type="SMART" id="SM00956">
    <property type="entry name" value="RQC"/>
    <property type="match status" value="1"/>
</dbReference>
<dbReference type="InterPro" id="IPR044876">
    <property type="entry name" value="HRDC_dom_sf"/>
</dbReference>
<dbReference type="Gene3D" id="1.10.10.10">
    <property type="entry name" value="Winged helix-like DNA-binding domain superfamily/Winged helix DNA-binding domain"/>
    <property type="match status" value="1"/>
</dbReference>
<dbReference type="Gene3D" id="3.40.50.300">
    <property type="entry name" value="P-loop containing nucleotide triphosphate hydrolases"/>
    <property type="match status" value="2"/>
</dbReference>
<keyword evidence="4" id="KW-0479">Metal-binding</keyword>
<dbReference type="SUPFAM" id="SSF46785">
    <property type="entry name" value="Winged helix' DNA-binding domain"/>
    <property type="match status" value="1"/>
</dbReference>
<dbReference type="NCBIfam" id="TIGR01389">
    <property type="entry name" value="recQ"/>
    <property type="match status" value="1"/>
</dbReference>
<dbReference type="InterPro" id="IPR001650">
    <property type="entry name" value="Helicase_C-like"/>
</dbReference>
<dbReference type="InterPro" id="IPR027417">
    <property type="entry name" value="P-loop_NTPase"/>
</dbReference>
<dbReference type="InterPro" id="IPR001763">
    <property type="entry name" value="Rhodanese-like_dom"/>
</dbReference>
<dbReference type="EMBL" id="AP027142">
    <property type="protein sequence ID" value="BDV33977.1"/>
    <property type="molecule type" value="Genomic_DNA"/>
</dbReference>
<dbReference type="Gene3D" id="1.10.150.80">
    <property type="entry name" value="HRDC domain"/>
    <property type="match status" value="1"/>
</dbReference>
<evidence type="ECO:0000259" key="17">
    <source>
        <dbReference type="PROSITE" id="PS50206"/>
    </source>
</evidence>
<dbReference type="InterPro" id="IPR036388">
    <property type="entry name" value="WH-like_DNA-bd_sf"/>
</dbReference>
<accession>A0ABN6VIC9</accession>
<dbReference type="SUPFAM" id="SSF47819">
    <property type="entry name" value="HRDC-like"/>
    <property type="match status" value="1"/>
</dbReference>
<keyword evidence="10" id="KW-0067">ATP-binding</keyword>
<dbReference type="InterPro" id="IPR011545">
    <property type="entry name" value="DEAD/DEAH_box_helicase_dom"/>
</dbReference>
<name>A0ABN6VIC9_9HYPH</name>
<dbReference type="NCBIfam" id="TIGR00614">
    <property type="entry name" value="recQ_fam"/>
    <property type="match status" value="1"/>
</dbReference>
<dbReference type="Pfam" id="PF09382">
    <property type="entry name" value="RQC"/>
    <property type="match status" value="1"/>
</dbReference>
<dbReference type="SMART" id="SM00341">
    <property type="entry name" value="HRDC"/>
    <property type="match status" value="1"/>
</dbReference>
<dbReference type="EC" id="5.6.2.4" evidence="16"/>
<reference evidence="21 22" key="1">
    <citation type="journal article" date="2023" name="Int. J. Syst. Evol. Microbiol.">
        <title>Methylocystis iwaonis sp. nov., a type II methane-oxidizing bacterium from surface soil of a rice paddy field in Japan, and emended description of the genus Methylocystis (ex Whittenbury et al. 1970) Bowman et al. 1993.</title>
        <authorList>
            <person name="Kaise H."/>
            <person name="Sawadogo J.B."/>
            <person name="Alam M.S."/>
            <person name="Ueno C."/>
            <person name="Dianou D."/>
            <person name="Shinjo R."/>
            <person name="Asakawa S."/>
        </authorList>
    </citation>
    <scope>NUCLEOTIDE SEQUENCE [LARGE SCALE GENOMIC DNA]</scope>
    <source>
        <strain evidence="21 22">SS37A-Re</strain>
    </source>
</reference>
<evidence type="ECO:0000259" key="20">
    <source>
        <dbReference type="PROSITE" id="PS51194"/>
    </source>
</evidence>
<dbReference type="PANTHER" id="PTHR13710">
    <property type="entry name" value="DNA HELICASE RECQ FAMILY MEMBER"/>
    <property type="match status" value="1"/>
</dbReference>
<dbReference type="PROSITE" id="PS51192">
    <property type="entry name" value="HELICASE_ATP_BIND_1"/>
    <property type="match status" value="1"/>
</dbReference>
<keyword evidence="8 21" id="KW-0347">Helicase</keyword>
<evidence type="ECO:0000256" key="10">
    <source>
        <dbReference type="ARBA" id="ARBA00022840"/>
    </source>
</evidence>
<evidence type="ECO:0000259" key="19">
    <source>
        <dbReference type="PROSITE" id="PS51192"/>
    </source>
</evidence>
<evidence type="ECO:0000313" key="21">
    <source>
        <dbReference type="EMBL" id="BDV33977.1"/>
    </source>
</evidence>
<keyword evidence="22" id="KW-1185">Reference proteome</keyword>
<dbReference type="CDD" id="cd17920">
    <property type="entry name" value="DEXHc_RecQ"/>
    <property type="match status" value="1"/>
</dbReference>
<comment type="catalytic activity">
    <reaction evidence="15">
        <text>Couples ATP hydrolysis with the unwinding of duplex DNA by translocating in the 3'-5' direction.</text>
        <dbReference type="EC" id="5.6.2.4"/>
    </reaction>
</comment>
<evidence type="ECO:0000256" key="4">
    <source>
        <dbReference type="ARBA" id="ARBA00022723"/>
    </source>
</evidence>
<keyword evidence="14" id="KW-0413">Isomerase</keyword>
<dbReference type="PROSITE" id="PS50967">
    <property type="entry name" value="HRDC"/>
    <property type="match status" value="1"/>
</dbReference>
<comment type="similarity">
    <text evidence="3">Belongs to the helicase family. RecQ subfamily.</text>
</comment>
<keyword evidence="13" id="KW-0234">DNA repair</keyword>
<evidence type="ECO:0000256" key="13">
    <source>
        <dbReference type="ARBA" id="ARBA00023204"/>
    </source>
</evidence>
<dbReference type="SMART" id="SM00487">
    <property type="entry name" value="DEXDc"/>
    <property type="match status" value="1"/>
</dbReference>
<dbReference type="InterPro" id="IPR032284">
    <property type="entry name" value="RecQ_Zn-bd"/>
</dbReference>
<dbReference type="InterPro" id="IPR006293">
    <property type="entry name" value="DNA_helicase_ATP-dep_RecQ_bac"/>
</dbReference>
<evidence type="ECO:0000256" key="16">
    <source>
        <dbReference type="NCBIfam" id="TIGR01389"/>
    </source>
</evidence>
<protein>
    <recommendedName>
        <fullName evidence="16">DNA helicase RecQ</fullName>
        <ecNumber evidence="16">5.6.2.4</ecNumber>
    </recommendedName>
</protein>
<keyword evidence="9" id="KW-0862">Zinc</keyword>
<dbReference type="PANTHER" id="PTHR13710:SF105">
    <property type="entry name" value="ATP-DEPENDENT DNA HELICASE Q1"/>
    <property type="match status" value="1"/>
</dbReference>
<feature type="domain" description="HRDC" evidence="18">
    <location>
        <begin position="524"/>
        <end position="599"/>
    </location>
</feature>
<evidence type="ECO:0000256" key="6">
    <source>
        <dbReference type="ARBA" id="ARBA00022763"/>
    </source>
</evidence>
<keyword evidence="5" id="KW-0547">Nucleotide-binding</keyword>
<dbReference type="Pfam" id="PF16124">
    <property type="entry name" value="RecQ_Zn_bind"/>
    <property type="match status" value="1"/>
</dbReference>
<dbReference type="SUPFAM" id="SSF52540">
    <property type="entry name" value="P-loop containing nucleoside triphosphate hydrolases"/>
    <property type="match status" value="1"/>
</dbReference>
<comment type="cofactor">
    <cofactor evidence="2">
        <name>Zn(2+)</name>
        <dbReference type="ChEBI" id="CHEBI:29105"/>
    </cofactor>
</comment>
<dbReference type="InterPro" id="IPR036390">
    <property type="entry name" value="WH_DNA-bd_sf"/>
</dbReference>
<dbReference type="RefSeq" id="WP_281931563.1">
    <property type="nucleotide sequence ID" value="NZ_AP027142.1"/>
</dbReference>
<dbReference type="Pfam" id="PF00271">
    <property type="entry name" value="Helicase_C"/>
    <property type="match status" value="1"/>
</dbReference>
<dbReference type="InterPro" id="IPR010997">
    <property type="entry name" value="HRDC-like_sf"/>
</dbReference>
<keyword evidence="11" id="KW-0238">DNA-binding</keyword>
<keyword evidence="6" id="KW-0227">DNA damage</keyword>
<dbReference type="PROSITE" id="PS51194">
    <property type="entry name" value="HELICASE_CTER"/>
    <property type="match status" value="1"/>
</dbReference>
<dbReference type="GO" id="GO:0004386">
    <property type="term" value="F:helicase activity"/>
    <property type="evidence" value="ECO:0007669"/>
    <property type="project" value="UniProtKB-KW"/>
</dbReference>
<dbReference type="Proteomes" id="UP001317629">
    <property type="component" value="Chromosome"/>
</dbReference>
<proteinExistence type="inferred from homology"/>
<feature type="domain" description="Helicase ATP-binding" evidence="19">
    <location>
        <begin position="29"/>
        <end position="197"/>
    </location>
</feature>
<dbReference type="InterPro" id="IPR002121">
    <property type="entry name" value="HRDC_dom"/>
</dbReference>
<evidence type="ECO:0000256" key="15">
    <source>
        <dbReference type="ARBA" id="ARBA00034617"/>
    </source>
</evidence>
<evidence type="ECO:0000256" key="8">
    <source>
        <dbReference type="ARBA" id="ARBA00022806"/>
    </source>
</evidence>
<evidence type="ECO:0000256" key="5">
    <source>
        <dbReference type="ARBA" id="ARBA00022741"/>
    </source>
</evidence>
<dbReference type="PROSITE" id="PS50206">
    <property type="entry name" value="RHODANESE_3"/>
    <property type="match status" value="1"/>
</dbReference>
<comment type="cofactor">
    <cofactor evidence="1">
        <name>Mg(2+)</name>
        <dbReference type="ChEBI" id="CHEBI:18420"/>
    </cofactor>
</comment>
<dbReference type="InterPro" id="IPR018982">
    <property type="entry name" value="RQC_domain"/>
</dbReference>
<feature type="domain" description="Rhodanese" evidence="17">
    <location>
        <begin position="209"/>
        <end position="269"/>
    </location>
</feature>
<evidence type="ECO:0000256" key="3">
    <source>
        <dbReference type="ARBA" id="ARBA00005446"/>
    </source>
</evidence>
<keyword evidence="12" id="KW-0233">DNA recombination</keyword>
<dbReference type="InterPro" id="IPR014001">
    <property type="entry name" value="Helicase_ATP-bd"/>
</dbReference>
<gene>
    <name evidence="21" type="ORF">SS37A_15060</name>
</gene>
<evidence type="ECO:0000259" key="18">
    <source>
        <dbReference type="PROSITE" id="PS50967"/>
    </source>
</evidence>
<evidence type="ECO:0000256" key="1">
    <source>
        <dbReference type="ARBA" id="ARBA00001946"/>
    </source>
</evidence>
<dbReference type="InterPro" id="IPR004589">
    <property type="entry name" value="DNA_helicase_ATP-dep_RecQ"/>
</dbReference>
<evidence type="ECO:0000256" key="14">
    <source>
        <dbReference type="ARBA" id="ARBA00023235"/>
    </source>
</evidence>
<evidence type="ECO:0000256" key="2">
    <source>
        <dbReference type="ARBA" id="ARBA00001947"/>
    </source>
</evidence>
<evidence type="ECO:0000256" key="12">
    <source>
        <dbReference type="ARBA" id="ARBA00023172"/>
    </source>
</evidence>
<sequence>MPSLPPQARALLKSVFGYDDFRPGQAEIIAAVLDGAPVLAVMPTGSGKSMCYQLPAIMEEALTVVVSPLIALMRDQVRQMRALGVGVATLNSMNGPEENEEARRAMREGGLRLLFVSPERLMMDGLLAELKRAKPRRLAIDEAHCVSEWGHDFRPEYREIGRAAEALGNIQVVGLTATADAATRDDIARRLFPAPPRLFLHSFDRPNIALNFALKDQPRRQLSRFLERHKGESGIVYCSSRQRTEDLAAYFAGQGYDALPYHAGLAQETRNRNGDRFLREDGVIAVATIAFGMGVNKPDVRFVAHADIPSSVESYYQEIGRAGRDGLPADTLTLYGLDDMAFRRRQIDAKDIDEERRRIEHDRFSALAMLCETPRCRRQTLLAYFAEEAGPCGSCDVCQGKVAVFDGVIPAQKALSAVYRTGQRFGATHIADVLTGEATETVRRHGHDAIKTFGVGKEHSKTEWASILRQLFAAGALRTASAEHGGFAMTPKGEDILFGRETILLRSDPLRRRERREKAAANLDEATDRILSALKRKRRELAQEEGVPAYVIFADRTLIDMAEKRPATLDELLTVHGVGERKVARYGDAFLEALEQALR</sequence>